<sequence>MKLKKLLFVACMLFGLGAYSQETFPPDEVIVGTFIGKTIPLRDFALQEENLDQTIKEIRIVQNGSRYHEQVNANALPMGIDQTVQKNFGNIQTRAIEQNFIGASSSESGFVPPDPTGAAGPNHYVHAVNSIVKIFDKTGNLVVGPVALGTFLGIGSNSGDPIVLYDQLADRWFVSEFGSLNNSLAIGVSETNDPTGAYNVYQYTFGSFPDYPHYSVWHDAYYLTANIGTTNKVYAVERDVMLAGGANPKIVGFPLPGATQNTNTVLSPEPANLLGTTYPADVPGYVTYLQDDGWSGVTFDHLKVWEIDLDWNTTSNSTISAPLEIPTAPFNSVFAPFGSGDVAQPGTNQKIDMIGGIISYAPNYRSFAGHNSWVITFNTDIDGNDTSGIRWIELRNDASNPWSIFQEGTYAPADGNSRFMGSAGMDAAGNIGLAFNIASGSLKAGIRYTGRFDGDPLGQMTVAETEIIPGAGVQTFTNRFGDYSHLTLDPDNFTFWHTAEYFSSDNNWRTQIAAFTLSGGFAKDVGVNALIQPENGILTNAETVEVSIRNFGTAAQANIPLELRVDGNLIASETFSGSIAAGSTANYTFSQTIDLSNPGQTYSIQVKSNLAGDEFPANDPFTKDITHLLANDVGALEITAPISGSGLGNETITATIKNFGANTQSNFNVQYVINGGTPVVETFMGPIDSEQEMSYSFTQTADFTALGVYNVTVSTSLAGDANAANDAVTTEIENILCQPFLNCEFGDGFQLFSVAEINNPSACEGYGDFTNLVANLAPDSTNELTITTGYGDQFVKVWIDFNDDSTFTADEVVVDNVEIASGQGQGTYTVTMDLVVPPGVAMGPHRMRAKTNWNGQVPADACEETSFGETEDYTANIGTLGVNDFSISKGDLIITSENNKNFEINFITAYEGTAYLAIYNMLGQQLKVKMLDKIGNSFKAKLDMREAASGVYLVRVGGQYTKSFKTARIIVK</sequence>
<dbReference type="PATRIC" id="fig|1548749.3.peg.1326"/>
<name>A0A137RIQ8_9FLAO</name>
<dbReference type="InterPro" id="IPR013783">
    <property type="entry name" value="Ig-like_fold"/>
</dbReference>
<gene>
    <name evidence="5" type="ORF">LS48_06255</name>
</gene>
<evidence type="ECO:0000256" key="2">
    <source>
        <dbReference type="SAM" id="SignalP"/>
    </source>
</evidence>
<dbReference type="Proteomes" id="UP000070138">
    <property type="component" value="Unassembled WGS sequence"/>
</dbReference>
<dbReference type="RefSeq" id="WP_062621098.1">
    <property type="nucleotide sequence ID" value="NZ_JRWG01000003.1"/>
</dbReference>
<dbReference type="AlphaFoldDB" id="A0A137RIQ8"/>
<dbReference type="STRING" id="1548749.LS48_06255"/>
<evidence type="ECO:0000259" key="4">
    <source>
        <dbReference type="Pfam" id="PF20009"/>
    </source>
</evidence>
<dbReference type="NCBIfam" id="TIGR04183">
    <property type="entry name" value="Por_Secre_tail"/>
    <property type="match status" value="1"/>
</dbReference>
<comment type="caution">
    <text evidence="5">The sequence shown here is derived from an EMBL/GenBank/DDBJ whole genome shotgun (WGS) entry which is preliminary data.</text>
</comment>
<dbReference type="Pfam" id="PF20009">
    <property type="entry name" value="GEVED"/>
    <property type="match status" value="1"/>
</dbReference>
<dbReference type="OrthoDB" id="1488385at2"/>
<keyword evidence="1 2" id="KW-0732">Signal</keyword>
<dbReference type="Gene3D" id="2.60.40.10">
    <property type="entry name" value="Immunoglobulins"/>
    <property type="match status" value="2"/>
</dbReference>
<feature type="domain" description="GEVED" evidence="4">
    <location>
        <begin position="795"/>
        <end position="876"/>
    </location>
</feature>
<proteinExistence type="predicted"/>
<feature type="domain" description="CARDB" evidence="3">
    <location>
        <begin position="527"/>
        <end position="607"/>
    </location>
</feature>
<protein>
    <submittedName>
        <fullName evidence="5">Uncharacterized protein</fullName>
    </submittedName>
</protein>
<evidence type="ECO:0000259" key="3">
    <source>
        <dbReference type="Pfam" id="PF07705"/>
    </source>
</evidence>
<reference evidence="6" key="1">
    <citation type="submission" date="2014-10" db="EMBL/GenBank/DDBJ databases">
        <title>Genome sequencing of Vitellibacter sp. D-24.</title>
        <authorList>
            <person name="Thevarajoo S."/>
            <person name="Selvaratnam C."/>
            <person name="Goh K.M."/>
            <person name="Chong C.S."/>
        </authorList>
    </citation>
    <scope>NUCLEOTIDE SEQUENCE [LARGE SCALE GENOMIC DNA]</scope>
    <source>
        <strain evidence="6">D-24</strain>
    </source>
</reference>
<feature type="signal peptide" evidence="2">
    <location>
        <begin position="1"/>
        <end position="20"/>
    </location>
</feature>
<accession>A0A137RIQ8</accession>
<organism evidence="5 6">
    <name type="scientific">Aequorivita aquimaris</name>
    <dbReference type="NCBI Taxonomy" id="1548749"/>
    <lineage>
        <taxon>Bacteria</taxon>
        <taxon>Pseudomonadati</taxon>
        <taxon>Bacteroidota</taxon>
        <taxon>Flavobacteriia</taxon>
        <taxon>Flavobacteriales</taxon>
        <taxon>Flavobacteriaceae</taxon>
        <taxon>Aequorivita</taxon>
    </lineage>
</organism>
<dbReference type="EMBL" id="JRWG01000003">
    <property type="protein sequence ID" value="KXO00073.1"/>
    <property type="molecule type" value="Genomic_DNA"/>
</dbReference>
<dbReference type="InterPro" id="IPR026444">
    <property type="entry name" value="Secre_tail"/>
</dbReference>
<evidence type="ECO:0000256" key="1">
    <source>
        <dbReference type="ARBA" id="ARBA00022729"/>
    </source>
</evidence>
<dbReference type="InterPro" id="IPR011635">
    <property type="entry name" value="CARDB"/>
</dbReference>
<dbReference type="InterPro" id="IPR045474">
    <property type="entry name" value="GEVED"/>
</dbReference>
<reference evidence="5 6" key="2">
    <citation type="journal article" date="2016" name="Int. J. Syst. Evol. Microbiol.">
        <title>Vitellibacter aquimaris sp. nov., a marine bacterium isolated from seawater.</title>
        <authorList>
            <person name="Thevarajoo S."/>
            <person name="Selvaratnam C."/>
            <person name="Goh K.M."/>
            <person name="Hong K.W."/>
            <person name="Chan X.Y."/>
            <person name="Chan K.G."/>
            <person name="Chong C.S."/>
        </authorList>
    </citation>
    <scope>NUCLEOTIDE SEQUENCE [LARGE SCALE GENOMIC DNA]</scope>
    <source>
        <strain evidence="5 6">D-24</strain>
    </source>
</reference>
<evidence type="ECO:0000313" key="5">
    <source>
        <dbReference type="EMBL" id="KXO00073.1"/>
    </source>
</evidence>
<dbReference type="Pfam" id="PF07705">
    <property type="entry name" value="CARDB"/>
    <property type="match status" value="1"/>
</dbReference>
<feature type="chain" id="PRO_5007479745" evidence="2">
    <location>
        <begin position="21"/>
        <end position="972"/>
    </location>
</feature>
<keyword evidence="6" id="KW-1185">Reference proteome</keyword>
<evidence type="ECO:0000313" key="6">
    <source>
        <dbReference type="Proteomes" id="UP000070138"/>
    </source>
</evidence>